<dbReference type="EMBL" id="NBNE01001862">
    <property type="protein sequence ID" value="OWZ12389.1"/>
    <property type="molecule type" value="Genomic_DNA"/>
</dbReference>
<feature type="region of interest" description="Disordered" evidence="1">
    <location>
        <begin position="268"/>
        <end position="319"/>
    </location>
</feature>
<keyword evidence="2" id="KW-1133">Transmembrane helix</keyword>
<keyword evidence="4" id="KW-1185">Reference proteome</keyword>
<feature type="transmembrane region" description="Helical" evidence="2">
    <location>
        <begin position="151"/>
        <end position="171"/>
    </location>
</feature>
<dbReference type="AlphaFoldDB" id="A0A225W5D6"/>
<evidence type="ECO:0008006" key="5">
    <source>
        <dbReference type="Google" id="ProtNLM"/>
    </source>
</evidence>
<accession>A0A225W5D6</accession>
<evidence type="ECO:0000313" key="4">
    <source>
        <dbReference type="Proteomes" id="UP000198211"/>
    </source>
</evidence>
<feature type="transmembrane region" description="Helical" evidence="2">
    <location>
        <begin position="96"/>
        <end position="117"/>
    </location>
</feature>
<comment type="caution">
    <text evidence="3">The sequence shown here is derived from an EMBL/GenBank/DDBJ whole genome shotgun (WGS) entry which is preliminary data.</text>
</comment>
<sequence length="319" mass="36895">CGPKYQLVVQDPTVQQIRDWEYAGALCGTAISVPSLVLTAEEDKYGRYGRMHCAWWNAWRETLYEYLPDLISDTFHSVANYCRAWWEATDSTCKRVYSAMLAVWWFWMFLLSASVYGPMALYDVLKYLCCGGLGVVAMIGAFNMFNYLFQWTYGVYASGVIIVVGVLTHAWRQGRPEGYLEEVAPGAVLELALKSVRKDAKTRQRREAESLRRLQNNEDELPDLITDDTVVTRRKVKRRKRAPTAMAAELREAEQLVVRLRHEIRMEATDDPTFEMDDQHPLSRRGRSSLSQGDCPEPWQDQRSPQQARWVQRCDFRGR</sequence>
<evidence type="ECO:0000313" key="3">
    <source>
        <dbReference type="EMBL" id="OWZ12389.1"/>
    </source>
</evidence>
<dbReference type="OrthoDB" id="144783at2759"/>
<gene>
    <name evidence="3" type="ORF">PHMEG_00014463</name>
</gene>
<evidence type="ECO:0000256" key="2">
    <source>
        <dbReference type="SAM" id="Phobius"/>
    </source>
</evidence>
<evidence type="ECO:0000256" key="1">
    <source>
        <dbReference type="SAM" id="MobiDB-lite"/>
    </source>
</evidence>
<feature type="non-terminal residue" evidence="3">
    <location>
        <position position="1"/>
    </location>
</feature>
<protein>
    <recommendedName>
        <fullName evidence="5">Transmembrane protein</fullName>
    </recommendedName>
</protein>
<keyword evidence="2" id="KW-0472">Membrane</keyword>
<feature type="transmembrane region" description="Helical" evidence="2">
    <location>
        <begin position="124"/>
        <end position="145"/>
    </location>
</feature>
<reference evidence="4" key="1">
    <citation type="submission" date="2017-03" db="EMBL/GenBank/DDBJ databases">
        <title>Phytopthora megakarya and P. palmivora, two closely related causual agents of cacao black pod achieved similar genome size and gene model numbers by different mechanisms.</title>
        <authorList>
            <person name="Ali S."/>
            <person name="Shao J."/>
            <person name="Larry D.J."/>
            <person name="Kronmiller B."/>
            <person name="Shen D."/>
            <person name="Strem M.D."/>
            <person name="Melnick R.L."/>
            <person name="Guiltinan M.J."/>
            <person name="Tyler B.M."/>
            <person name="Meinhardt L.W."/>
            <person name="Bailey B.A."/>
        </authorList>
    </citation>
    <scope>NUCLEOTIDE SEQUENCE [LARGE SCALE GENOMIC DNA]</scope>
    <source>
        <strain evidence="4">zdho120</strain>
    </source>
</reference>
<keyword evidence="2" id="KW-0812">Transmembrane</keyword>
<dbReference type="Proteomes" id="UP000198211">
    <property type="component" value="Unassembled WGS sequence"/>
</dbReference>
<name>A0A225W5D6_9STRA</name>
<organism evidence="3 4">
    <name type="scientific">Phytophthora megakarya</name>
    <dbReference type="NCBI Taxonomy" id="4795"/>
    <lineage>
        <taxon>Eukaryota</taxon>
        <taxon>Sar</taxon>
        <taxon>Stramenopiles</taxon>
        <taxon>Oomycota</taxon>
        <taxon>Peronosporomycetes</taxon>
        <taxon>Peronosporales</taxon>
        <taxon>Peronosporaceae</taxon>
        <taxon>Phytophthora</taxon>
    </lineage>
</organism>
<proteinExistence type="predicted"/>